<dbReference type="PROSITE" id="PS00126">
    <property type="entry name" value="PDEASE_I_1"/>
    <property type="match status" value="1"/>
</dbReference>
<evidence type="ECO:0000256" key="6">
    <source>
        <dbReference type="RuleBase" id="RU363067"/>
    </source>
</evidence>
<name>K0RNU8_THAOC</name>
<feature type="compositionally biased region" description="Basic and acidic residues" evidence="7">
    <location>
        <begin position="179"/>
        <end position="201"/>
    </location>
</feature>
<comment type="similarity">
    <text evidence="6">Belongs to the cyclic nucleotide phosphodiesterase family.</text>
</comment>
<keyword evidence="10" id="KW-1185">Reference proteome</keyword>
<keyword evidence="1 5" id="KW-0479">Metal-binding</keyword>
<keyword evidence="2 6" id="KW-0378">Hydrolase</keyword>
<feature type="binding site" evidence="4">
    <location>
        <position position="603"/>
    </location>
    <ligand>
        <name>AMP</name>
        <dbReference type="ChEBI" id="CHEBI:456215"/>
    </ligand>
</feature>
<feature type="binding site" evidence="5">
    <location>
        <position position="564"/>
    </location>
    <ligand>
        <name>Zn(2+)</name>
        <dbReference type="ChEBI" id="CHEBI:29105"/>
        <label>1</label>
    </ligand>
</feature>
<dbReference type="InterPro" id="IPR023174">
    <property type="entry name" value="PDEase_CS"/>
</dbReference>
<feature type="domain" description="PDEase" evidence="8">
    <location>
        <begin position="462"/>
        <end position="829"/>
    </location>
</feature>
<reference evidence="9 10" key="1">
    <citation type="journal article" date="2012" name="Genome Biol.">
        <title>Genome and low-iron response of an oceanic diatom adapted to chronic iron limitation.</title>
        <authorList>
            <person name="Lommer M."/>
            <person name="Specht M."/>
            <person name="Roy A.S."/>
            <person name="Kraemer L."/>
            <person name="Andreson R."/>
            <person name="Gutowska M.A."/>
            <person name="Wolf J."/>
            <person name="Bergner S.V."/>
            <person name="Schilhabel M.B."/>
            <person name="Klostermeier U.C."/>
            <person name="Beiko R.G."/>
            <person name="Rosenstiel P."/>
            <person name="Hippler M."/>
            <person name="Laroche J."/>
        </authorList>
    </citation>
    <scope>NUCLEOTIDE SEQUENCE [LARGE SCALE GENOMIC DNA]</scope>
    <source>
        <strain evidence="9 10">CCMP1005</strain>
    </source>
</reference>
<evidence type="ECO:0000256" key="2">
    <source>
        <dbReference type="ARBA" id="ARBA00022801"/>
    </source>
</evidence>
<dbReference type="InterPro" id="IPR023088">
    <property type="entry name" value="PDEase"/>
</dbReference>
<accession>K0RNU8</accession>
<organism evidence="9 10">
    <name type="scientific">Thalassiosira oceanica</name>
    <name type="common">Marine diatom</name>
    <dbReference type="NCBI Taxonomy" id="159749"/>
    <lineage>
        <taxon>Eukaryota</taxon>
        <taxon>Sar</taxon>
        <taxon>Stramenopiles</taxon>
        <taxon>Ochrophyta</taxon>
        <taxon>Bacillariophyta</taxon>
        <taxon>Coscinodiscophyceae</taxon>
        <taxon>Thalassiosirophycidae</taxon>
        <taxon>Thalassiosirales</taxon>
        <taxon>Thalassiosiraceae</taxon>
        <taxon>Thalassiosira</taxon>
    </lineage>
</organism>
<feature type="binding site" evidence="5">
    <location>
        <position position="734"/>
    </location>
    <ligand>
        <name>Zn(2+)</name>
        <dbReference type="ChEBI" id="CHEBI:29105"/>
        <label>1</label>
    </ligand>
</feature>
<dbReference type="EMBL" id="AGNL01035427">
    <property type="protein sequence ID" value="EJK54700.1"/>
    <property type="molecule type" value="Genomic_DNA"/>
</dbReference>
<dbReference type="PROSITE" id="PS51845">
    <property type="entry name" value="PDEASE_I_2"/>
    <property type="match status" value="1"/>
</dbReference>
<evidence type="ECO:0000256" key="3">
    <source>
        <dbReference type="PIRSR" id="PIRSR623088-1"/>
    </source>
</evidence>
<dbReference type="GO" id="GO:0007165">
    <property type="term" value="P:signal transduction"/>
    <property type="evidence" value="ECO:0007669"/>
    <property type="project" value="InterPro"/>
</dbReference>
<dbReference type="PRINTS" id="PR00387">
    <property type="entry name" value="PDIESTERASE1"/>
</dbReference>
<evidence type="ECO:0000259" key="8">
    <source>
        <dbReference type="PROSITE" id="PS51845"/>
    </source>
</evidence>
<feature type="active site" description="Proton donor" evidence="3">
    <location>
        <position position="560"/>
    </location>
</feature>
<feature type="binding site" evidence="5">
    <location>
        <position position="603"/>
    </location>
    <ligand>
        <name>Zn(2+)</name>
        <dbReference type="ChEBI" id="CHEBI:29105"/>
        <label>2</label>
    </ligand>
</feature>
<dbReference type="AlphaFoldDB" id="K0RNU8"/>
<dbReference type="Proteomes" id="UP000266841">
    <property type="component" value="Unassembled WGS sequence"/>
</dbReference>
<dbReference type="OrthoDB" id="46051at2759"/>
<proteinExistence type="inferred from homology"/>
<feature type="binding site" evidence="5">
    <location>
        <position position="602"/>
    </location>
    <ligand>
        <name>Zn(2+)</name>
        <dbReference type="ChEBI" id="CHEBI:29105"/>
        <label>1</label>
    </ligand>
</feature>
<dbReference type="eggNOG" id="KOG3688">
    <property type="taxonomic scope" value="Eukaryota"/>
</dbReference>
<evidence type="ECO:0000313" key="10">
    <source>
        <dbReference type="Proteomes" id="UP000266841"/>
    </source>
</evidence>
<dbReference type="InterPro" id="IPR002073">
    <property type="entry name" value="PDEase_catalytic_dom"/>
</dbReference>
<feature type="binding site" evidence="5">
    <location>
        <position position="603"/>
    </location>
    <ligand>
        <name>Zn(2+)</name>
        <dbReference type="ChEBI" id="CHEBI:29105"/>
        <label>1</label>
    </ligand>
</feature>
<feature type="region of interest" description="Disordered" evidence="7">
    <location>
        <begin position="176"/>
        <end position="229"/>
    </location>
</feature>
<dbReference type="SUPFAM" id="SSF109604">
    <property type="entry name" value="HD-domain/PDEase-like"/>
    <property type="match status" value="1"/>
</dbReference>
<sequence>MSELTSDSSLASPQSGSGAADEDSLKASSVDGEQTKEQRQSFDGGQPAEEAVDVPKCEKESAGSNGAARRRTSEARKLFLRRSSTTSPNMDVIESNEESYDTVSVVRRHDTAVREDYPEVDMMLGDLERRVATLQTLLPEHRETAAVSLSEEQTEAIRCLPSNIKGLVSFLDHRHQKQKRDQPKIARELNERPKVARDKSWRNSISKMEGASLDGSDTERGQTFPRELPPELVNTLMSMTADKGETESLTASEKQARDSRISSCAYLCQEFGGVDVPTSIGVPAKEQGKRSFRVFAKALSNSRIFVNSVKRMTNADRSGLEYLPTEFSRLELKERKRLAQLLSWDSLKEWGFNAFEVDELSASLMYRDQSKRDLSESQVLANDISISDLEYHPGSLEREQEREQRVSSHRSISSLNMEDSLDNFDRPQDNLESVLVGCPIVLIGWAIFASPYAQLAMAKNVEDEELTEVAWTAIAEMAKKSKGCMARGLAGLDECQGESNGGSGKEDGDECQQGTPKKLNLEWDGGYFFVDEFKISPREIVTFLRRVESEYCTRDKNPYHSNIHGADVTQSTHALLQLGGQDLALVYPPLEIYSILLSALLHDIRHPGQNNSYQITKRTDLARVYNDISRACYMLDSRVSGDQSRSILGAMTEKQQSACRHSVIKSILETDMSRHFGEMTKMTGHITRLEEDIDDTMRAVEDYAARPSLLSQLSRDRHAKLRQKFLPWMLHLADISNPTKKHDVSLQWVNCCYDEFFLQGDKEREEKMPISTLCDRNTTNVPESQIGFMKFVVRPAFRLLARVVPLVEDVVLKEYMLNLEHWENEAARASKATS</sequence>
<protein>
    <recommendedName>
        <fullName evidence="6">Phosphodiesterase</fullName>
        <ecNumber evidence="6">3.1.4.-</ecNumber>
    </recommendedName>
</protein>
<dbReference type="Pfam" id="PF00233">
    <property type="entry name" value="PDEase_I"/>
    <property type="match status" value="1"/>
</dbReference>
<comment type="caution">
    <text evidence="9">The sequence shown here is derived from an EMBL/GenBank/DDBJ whole genome shotgun (WGS) entry which is preliminary data.</text>
</comment>
<evidence type="ECO:0000313" key="9">
    <source>
        <dbReference type="EMBL" id="EJK54700.1"/>
    </source>
</evidence>
<feature type="compositionally biased region" description="Polar residues" evidence="7">
    <location>
        <begin position="1"/>
        <end position="17"/>
    </location>
</feature>
<evidence type="ECO:0000256" key="5">
    <source>
        <dbReference type="PIRSR" id="PIRSR623088-3"/>
    </source>
</evidence>
<evidence type="ECO:0000256" key="1">
    <source>
        <dbReference type="ARBA" id="ARBA00022723"/>
    </source>
</evidence>
<dbReference type="GO" id="GO:0046872">
    <property type="term" value="F:metal ion binding"/>
    <property type="evidence" value="ECO:0007669"/>
    <property type="project" value="UniProtKB-KW"/>
</dbReference>
<dbReference type="GO" id="GO:0004114">
    <property type="term" value="F:3',5'-cyclic-nucleotide phosphodiesterase activity"/>
    <property type="evidence" value="ECO:0007669"/>
    <property type="project" value="InterPro"/>
</dbReference>
<feature type="binding site" evidence="4">
    <location>
        <position position="734"/>
    </location>
    <ligand>
        <name>AMP</name>
        <dbReference type="ChEBI" id="CHEBI:456215"/>
    </ligand>
</feature>
<feature type="region of interest" description="Disordered" evidence="7">
    <location>
        <begin position="496"/>
        <end position="516"/>
    </location>
</feature>
<comment type="cofactor">
    <cofactor evidence="6">
        <name>a divalent metal cation</name>
        <dbReference type="ChEBI" id="CHEBI:60240"/>
    </cofactor>
    <text evidence="6">Binds 2 divalent metal cations per subunit. Site 1 may preferentially bind zinc ions, while site 2 has a preference for magnesium and/or manganese ions.</text>
</comment>
<feature type="binding site" evidence="4">
    <location>
        <begin position="560"/>
        <end position="564"/>
    </location>
    <ligand>
        <name>AMP</name>
        <dbReference type="ChEBI" id="CHEBI:456215"/>
    </ligand>
</feature>
<evidence type="ECO:0000256" key="7">
    <source>
        <dbReference type="SAM" id="MobiDB-lite"/>
    </source>
</evidence>
<feature type="region of interest" description="Disordered" evidence="7">
    <location>
        <begin position="1"/>
        <end position="91"/>
    </location>
</feature>
<dbReference type="Gene3D" id="1.10.1300.10">
    <property type="entry name" value="3'5'-cyclic nucleotide phosphodiesterase, catalytic domain"/>
    <property type="match status" value="1"/>
</dbReference>
<evidence type="ECO:0000256" key="4">
    <source>
        <dbReference type="PIRSR" id="PIRSR623088-2"/>
    </source>
</evidence>
<feature type="binding site" evidence="4">
    <location>
        <position position="785"/>
    </location>
    <ligand>
        <name>AMP</name>
        <dbReference type="ChEBI" id="CHEBI:456215"/>
    </ligand>
</feature>
<dbReference type="PANTHER" id="PTHR11347">
    <property type="entry name" value="CYCLIC NUCLEOTIDE PHOSPHODIESTERASE"/>
    <property type="match status" value="1"/>
</dbReference>
<gene>
    <name evidence="9" type="ORF">THAOC_25650</name>
</gene>
<dbReference type="InterPro" id="IPR036971">
    <property type="entry name" value="PDEase_catalytic_dom_sf"/>
</dbReference>
<dbReference type="EC" id="3.1.4.-" evidence="6"/>